<dbReference type="AlphaFoldDB" id="A0A8H5FAF3"/>
<accession>A0A8H5FAF3</accession>
<keyword evidence="1" id="KW-0677">Repeat</keyword>
<gene>
    <name evidence="3" type="ORF">D9619_009209</name>
</gene>
<evidence type="ECO:0000313" key="4">
    <source>
        <dbReference type="Proteomes" id="UP000567179"/>
    </source>
</evidence>
<feature type="domain" description="Nephrocystin 3-like N-terminal" evidence="2">
    <location>
        <begin position="99"/>
        <end position="210"/>
    </location>
</feature>
<name>A0A8H5FAF3_9AGAR</name>
<keyword evidence="4" id="KW-1185">Reference proteome</keyword>
<dbReference type="OrthoDB" id="5106486at2759"/>
<dbReference type="Pfam" id="PF24883">
    <property type="entry name" value="NPHP3_N"/>
    <property type="match status" value="1"/>
</dbReference>
<evidence type="ECO:0000313" key="3">
    <source>
        <dbReference type="EMBL" id="KAF5329681.1"/>
    </source>
</evidence>
<evidence type="ECO:0000259" key="2">
    <source>
        <dbReference type="Pfam" id="PF24883"/>
    </source>
</evidence>
<dbReference type="EMBL" id="JAACJJ010000002">
    <property type="protein sequence ID" value="KAF5329681.1"/>
    <property type="molecule type" value="Genomic_DNA"/>
</dbReference>
<dbReference type="Gene3D" id="3.40.50.300">
    <property type="entry name" value="P-loop containing nucleotide triphosphate hydrolases"/>
    <property type="match status" value="1"/>
</dbReference>
<comment type="caution">
    <text evidence="3">The sequence shown here is derived from an EMBL/GenBank/DDBJ whole genome shotgun (WGS) entry which is preliminary data.</text>
</comment>
<sequence>MRRPEQQCVKGAQSQCYLLMVLTPSQASIFKNATNTRIIDSSFTIINNNNNIQSSGDGVSDSLKALYDRVAPNAILNAGGRADEVKCYPGTREEIIDLTERWMEGKDGVAHGIMWLSGPAGAGKSAIVQTIAERCKERGVQAANFFFFRSDPTRSTARPLVATLLHQIFKIYPPARQAVASVLSNDPILFDASIQDQFNQLFAPALRDTSQPLGCSARRLVV</sequence>
<dbReference type="Proteomes" id="UP000567179">
    <property type="component" value="Unassembled WGS sequence"/>
</dbReference>
<dbReference type="InterPro" id="IPR027417">
    <property type="entry name" value="P-loop_NTPase"/>
</dbReference>
<reference evidence="3 4" key="1">
    <citation type="journal article" date="2020" name="ISME J.">
        <title>Uncovering the hidden diversity of litter-decomposition mechanisms in mushroom-forming fungi.</title>
        <authorList>
            <person name="Floudas D."/>
            <person name="Bentzer J."/>
            <person name="Ahren D."/>
            <person name="Johansson T."/>
            <person name="Persson P."/>
            <person name="Tunlid A."/>
        </authorList>
    </citation>
    <scope>NUCLEOTIDE SEQUENCE [LARGE SCALE GENOMIC DNA]</scope>
    <source>
        <strain evidence="3 4">CBS 101986</strain>
    </source>
</reference>
<organism evidence="3 4">
    <name type="scientific">Psilocybe cf. subviscida</name>
    <dbReference type="NCBI Taxonomy" id="2480587"/>
    <lineage>
        <taxon>Eukaryota</taxon>
        <taxon>Fungi</taxon>
        <taxon>Dikarya</taxon>
        <taxon>Basidiomycota</taxon>
        <taxon>Agaricomycotina</taxon>
        <taxon>Agaricomycetes</taxon>
        <taxon>Agaricomycetidae</taxon>
        <taxon>Agaricales</taxon>
        <taxon>Agaricineae</taxon>
        <taxon>Strophariaceae</taxon>
        <taxon>Psilocybe</taxon>
    </lineage>
</organism>
<proteinExistence type="predicted"/>
<dbReference type="SUPFAM" id="SSF52540">
    <property type="entry name" value="P-loop containing nucleoside triphosphate hydrolases"/>
    <property type="match status" value="1"/>
</dbReference>
<dbReference type="InterPro" id="IPR056884">
    <property type="entry name" value="NPHP3-like_N"/>
</dbReference>
<protein>
    <recommendedName>
        <fullName evidence="2">Nephrocystin 3-like N-terminal domain-containing protein</fullName>
    </recommendedName>
</protein>
<evidence type="ECO:0000256" key="1">
    <source>
        <dbReference type="ARBA" id="ARBA00022737"/>
    </source>
</evidence>